<keyword evidence="2" id="KW-0560">Oxidoreductase</keyword>
<dbReference type="PANTHER" id="PTHR36440">
    <property type="entry name" value="PUTATIVE (AFU_ORTHOLOGUE AFUA_8G07350)-RELATED"/>
    <property type="match status" value="1"/>
</dbReference>
<reference evidence="2" key="1">
    <citation type="submission" date="2019-05" db="EMBL/GenBank/DDBJ databases">
        <authorList>
            <person name="Naeem R."/>
            <person name="Antony C."/>
            <person name="Guan Q."/>
        </authorList>
    </citation>
    <scope>NUCLEOTIDE SEQUENCE</scope>
    <source>
        <strain evidence="2">2</strain>
    </source>
</reference>
<dbReference type="InterPro" id="IPR013096">
    <property type="entry name" value="Cupin_2"/>
</dbReference>
<dbReference type="RefSeq" id="WP_204804980.1">
    <property type="nucleotide sequence ID" value="NZ_CAJMWM010000001.1"/>
</dbReference>
<protein>
    <submittedName>
        <fullName evidence="2">Quercetin 2,3-dioxygenase</fullName>
    </submittedName>
</protein>
<feature type="domain" description="Cupin type-2" evidence="1">
    <location>
        <begin position="54"/>
        <end position="108"/>
    </location>
</feature>
<dbReference type="EMBL" id="LR589061">
    <property type="protein sequence ID" value="VTO94590.1"/>
    <property type="molecule type" value="Genomic_DNA"/>
</dbReference>
<dbReference type="PANTHER" id="PTHR36440:SF1">
    <property type="entry name" value="PUTATIVE (AFU_ORTHOLOGUE AFUA_8G07350)-RELATED"/>
    <property type="match status" value="1"/>
</dbReference>
<dbReference type="AlphaFoldDB" id="A0A653ECM1"/>
<name>A0A653ECM1_9MYCO</name>
<dbReference type="InterPro" id="IPR053146">
    <property type="entry name" value="QDO-like"/>
</dbReference>
<dbReference type="InterPro" id="IPR011051">
    <property type="entry name" value="RmlC_Cupin_sf"/>
</dbReference>
<gene>
    <name evidence="2" type="primary">qdoI</name>
    <name evidence="2" type="ORF">BIN_B_00061</name>
</gene>
<evidence type="ECO:0000313" key="2">
    <source>
        <dbReference type="EMBL" id="VTO94590.1"/>
    </source>
</evidence>
<dbReference type="SUPFAM" id="SSF51182">
    <property type="entry name" value="RmlC-like cupins"/>
    <property type="match status" value="1"/>
</dbReference>
<proteinExistence type="predicted"/>
<dbReference type="Gene3D" id="2.60.120.10">
    <property type="entry name" value="Jelly Rolls"/>
    <property type="match status" value="1"/>
</dbReference>
<keyword evidence="2" id="KW-0223">Dioxygenase</keyword>
<accession>A0A653ECM1</accession>
<dbReference type="GO" id="GO:0051213">
    <property type="term" value="F:dioxygenase activity"/>
    <property type="evidence" value="ECO:0007669"/>
    <property type="project" value="UniProtKB-KW"/>
</dbReference>
<sequence length="167" mass="17637">MTFQTNHHAPGAPAILTPEAQQAVWFLGALVQVRATGDATDGTFDVLEQRGERGYGSPLHRHLAEEETFFVLDGELRVEVGGEAHAAGPGSVAFLPRQLPHAFVVTSPDAWFLTLHTPAGFAKFTRAVGTPATDTTAPPDEVPPEPAALAAMPRSYGIEILGPPPAP</sequence>
<organism evidence="2">
    <name type="scientific">Mycobacterium riyadhense</name>
    <dbReference type="NCBI Taxonomy" id="486698"/>
    <lineage>
        <taxon>Bacteria</taxon>
        <taxon>Bacillati</taxon>
        <taxon>Actinomycetota</taxon>
        <taxon>Actinomycetes</taxon>
        <taxon>Mycobacteriales</taxon>
        <taxon>Mycobacteriaceae</taxon>
        <taxon>Mycobacterium</taxon>
    </lineage>
</organism>
<dbReference type="Pfam" id="PF07883">
    <property type="entry name" value="Cupin_2"/>
    <property type="match status" value="1"/>
</dbReference>
<dbReference type="InterPro" id="IPR014710">
    <property type="entry name" value="RmlC-like_jellyroll"/>
</dbReference>
<evidence type="ECO:0000259" key="1">
    <source>
        <dbReference type="Pfam" id="PF07883"/>
    </source>
</evidence>